<organism evidence="2 3">
    <name type="scientific">Pterulicium gracile</name>
    <dbReference type="NCBI Taxonomy" id="1884261"/>
    <lineage>
        <taxon>Eukaryota</taxon>
        <taxon>Fungi</taxon>
        <taxon>Dikarya</taxon>
        <taxon>Basidiomycota</taxon>
        <taxon>Agaricomycotina</taxon>
        <taxon>Agaricomycetes</taxon>
        <taxon>Agaricomycetidae</taxon>
        <taxon>Agaricales</taxon>
        <taxon>Pleurotineae</taxon>
        <taxon>Pterulaceae</taxon>
        <taxon>Pterulicium</taxon>
    </lineage>
</organism>
<dbReference type="EMBL" id="ML178814">
    <property type="protein sequence ID" value="TFL07138.1"/>
    <property type="molecule type" value="Genomic_DNA"/>
</dbReference>
<keyword evidence="3" id="KW-1185">Reference proteome</keyword>
<dbReference type="OrthoDB" id="3362336at2759"/>
<feature type="compositionally biased region" description="Polar residues" evidence="1">
    <location>
        <begin position="124"/>
        <end position="137"/>
    </location>
</feature>
<feature type="region of interest" description="Disordered" evidence="1">
    <location>
        <begin position="246"/>
        <end position="358"/>
    </location>
</feature>
<feature type="region of interest" description="Disordered" evidence="1">
    <location>
        <begin position="124"/>
        <end position="151"/>
    </location>
</feature>
<feature type="compositionally biased region" description="Basic residues" evidence="1">
    <location>
        <begin position="9"/>
        <end position="19"/>
    </location>
</feature>
<evidence type="ECO:0000313" key="2">
    <source>
        <dbReference type="EMBL" id="TFL07138.1"/>
    </source>
</evidence>
<accession>A0A5C3R0N0</accession>
<gene>
    <name evidence="2" type="ORF">BDV98DRAFT_11610</name>
</gene>
<proteinExistence type="predicted"/>
<protein>
    <submittedName>
        <fullName evidence="2">Uncharacterized protein</fullName>
    </submittedName>
</protein>
<feature type="compositionally biased region" description="Basic and acidic residues" evidence="1">
    <location>
        <begin position="142"/>
        <end position="151"/>
    </location>
</feature>
<sequence>MLPSLARRYSSKTRPKAPRKSAAVQSAHVRLWDTVKIRDVAHLVQAIEQKYGKILEFKCGRDYELKSKFQSLMFVTFANPQSLRSMAADGDILRITVPHSEEEPPGGAGLNDVLSSLPLLSQISNASKSTPDSPQHSGNHHHTLDSHDDPTRVLSCRISPARFNHYTLPSSRKQPLGPAQIQSLGREFLSWAGFHTPFKEPPTKSQTQKYQPHTPMEKSLLKWSKLSGRPMPGRALVSTSLPSDETITFGLRNSSRRRATPEWQALPPTAKLPPGRNSGLVDPNGVPDDPIFGLADAFASMDAANDEPTPEDPSRTFTEDEPLGYPPIPVADTQKPTDTQEPEKDSKRKRLQTLIGDL</sequence>
<evidence type="ECO:0000313" key="3">
    <source>
        <dbReference type="Proteomes" id="UP000305067"/>
    </source>
</evidence>
<reference evidence="2 3" key="1">
    <citation type="journal article" date="2019" name="Nat. Ecol. Evol.">
        <title>Megaphylogeny resolves global patterns of mushroom evolution.</title>
        <authorList>
            <person name="Varga T."/>
            <person name="Krizsan K."/>
            <person name="Foldi C."/>
            <person name="Dima B."/>
            <person name="Sanchez-Garcia M."/>
            <person name="Sanchez-Ramirez S."/>
            <person name="Szollosi G.J."/>
            <person name="Szarkandi J.G."/>
            <person name="Papp V."/>
            <person name="Albert L."/>
            <person name="Andreopoulos W."/>
            <person name="Angelini C."/>
            <person name="Antonin V."/>
            <person name="Barry K.W."/>
            <person name="Bougher N.L."/>
            <person name="Buchanan P."/>
            <person name="Buyck B."/>
            <person name="Bense V."/>
            <person name="Catcheside P."/>
            <person name="Chovatia M."/>
            <person name="Cooper J."/>
            <person name="Damon W."/>
            <person name="Desjardin D."/>
            <person name="Finy P."/>
            <person name="Geml J."/>
            <person name="Haridas S."/>
            <person name="Hughes K."/>
            <person name="Justo A."/>
            <person name="Karasinski D."/>
            <person name="Kautmanova I."/>
            <person name="Kiss B."/>
            <person name="Kocsube S."/>
            <person name="Kotiranta H."/>
            <person name="LaButti K.M."/>
            <person name="Lechner B.E."/>
            <person name="Liimatainen K."/>
            <person name="Lipzen A."/>
            <person name="Lukacs Z."/>
            <person name="Mihaltcheva S."/>
            <person name="Morgado L.N."/>
            <person name="Niskanen T."/>
            <person name="Noordeloos M.E."/>
            <person name="Ohm R.A."/>
            <person name="Ortiz-Santana B."/>
            <person name="Ovrebo C."/>
            <person name="Racz N."/>
            <person name="Riley R."/>
            <person name="Savchenko A."/>
            <person name="Shiryaev A."/>
            <person name="Soop K."/>
            <person name="Spirin V."/>
            <person name="Szebenyi C."/>
            <person name="Tomsovsky M."/>
            <person name="Tulloss R.E."/>
            <person name="Uehling J."/>
            <person name="Grigoriev I.V."/>
            <person name="Vagvolgyi C."/>
            <person name="Papp T."/>
            <person name="Martin F.M."/>
            <person name="Miettinen O."/>
            <person name="Hibbett D.S."/>
            <person name="Nagy L.G."/>
        </authorList>
    </citation>
    <scope>NUCLEOTIDE SEQUENCE [LARGE SCALE GENOMIC DNA]</scope>
    <source>
        <strain evidence="2 3">CBS 309.79</strain>
    </source>
</reference>
<feature type="region of interest" description="Disordered" evidence="1">
    <location>
        <begin position="1"/>
        <end position="20"/>
    </location>
</feature>
<dbReference type="AlphaFoldDB" id="A0A5C3R0N0"/>
<evidence type="ECO:0000256" key="1">
    <source>
        <dbReference type="SAM" id="MobiDB-lite"/>
    </source>
</evidence>
<dbReference type="Proteomes" id="UP000305067">
    <property type="component" value="Unassembled WGS sequence"/>
</dbReference>
<name>A0A5C3R0N0_9AGAR</name>